<reference evidence="3 4" key="1">
    <citation type="submission" date="2016-03" db="EMBL/GenBank/DDBJ databases">
        <authorList>
            <consortium name="Pathogen Informatics"/>
        </authorList>
    </citation>
    <scope>NUCLEOTIDE SEQUENCE [LARGE SCALE GENOMIC DNA]</scope>
    <source>
        <strain evidence="3 4">NCTC13364</strain>
    </source>
</reference>
<dbReference type="OrthoDB" id="9802792at2"/>
<name>A0A157MPL5_9BORD</name>
<evidence type="ECO:0000313" key="3">
    <source>
        <dbReference type="EMBL" id="SAI10760.1"/>
    </source>
</evidence>
<feature type="domain" description="DUF1508" evidence="2">
    <location>
        <begin position="11"/>
        <end position="55"/>
    </location>
</feature>
<evidence type="ECO:0000313" key="4">
    <source>
        <dbReference type="Proteomes" id="UP000077037"/>
    </source>
</evidence>
<dbReference type="Pfam" id="PF07411">
    <property type="entry name" value="DUF1508"/>
    <property type="match status" value="2"/>
</dbReference>
<protein>
    <submittedName>
        <fullName evidence="3">Uncharacterized conserved protein</fullName>
    </submittedName>
</protein>
<dbReference type="PANTHER" id="PTHR40606">
    <property type="match status" value="1"/>
</dbReference>
<dbReference type="PANTHER" id="PTHR40606:SF1">
    <property type="entry name" value="UPF0339 PROTEIN YEGP"/>
    <property type="match status" value="1"/>
</dbReference>
<dbReference type="InterPro" id="IPR036913">
    <property type="entry name" value="YegP-like_sf"/>
</dbReference>
<feature type="region of interest" description="Disordered" evidence="1">
    <location>
        <begin position="66"/>
        <end position="109"/>
    </location>
</feature>
<feature type="compositionally biased region" description="Polar residues" evidence="1">
    <location>
        <begin position="79"/>
        <end position="88"/>
    </location>
</feature>
<proteinExistence type="predicted"/>
<accession>A0A157MPL5</accession>
<dbReference type="RefSeq" id="WP_066410223.1">
    <property type="nucleotide sequence ID" value="NZ_FKBS01000013.1"/>
</dbReference>
<gene>
    <name evidence="3" type="ORF">SAMEA1982600_01323</name>
</gene>
<dbReference type="InterPro" id="IPR051141">
    <property type="entry name" value="UPF0339_domain"/>
</dbReference>
<sequence length="109" mass="11650">MSGTYDLKRSGDQFMFNLKASNGEPILTSERYTTKSGAVSGIESVRKNSPIDARYQRKVATNGQPYFTLTGGNGETIGRSETYSSASARDNGIASVKTNGPTATVEDNT</sequence>
<dbReference type="AlphaFoldDB" id="A0A157MPL5"/>
<organism evidence="3 4">
    <name type="scientific">Bordetella ansorpii</name>
    <dbReference type="NCBI Taxonomy" id="288768"/>
    <lineage>
        <taxon>Bacteria</taxon>
        <taxon>Pseudomonadati</taxon>
        <taxon>Pseudomonadota</taxon>
        <taxon>Betaproteobacteria</taxon>
        <taxon>Burkholderiales</taxon>
        <taxon>Alcaligenaceae</taxon>
        <taxon>Bordetella</taxon>
    </lineage>
</organism>
<evidence type="ECO:0000256" key="1">
    <source>
        <dbReference type="SAM" id="MobiDB-lite"/>
    </source>
</evidence>
<dbReference type="Proteomes" id="UP000077037">
    <property type="component" value="Unassembled WGS sequence"/>
</dbReference>
<feature type="compositionally biased region" description="Polar residues" evidence="1">
    <location>
        <begin position="96"/>
        <end position="109"/>
    </location>
</feature>
<dbReference type="InterPro" id="IPR010879">
    <property type="entry name" value="DUF1508"/>
</dbReference>
<dbReference type="Gene3D" id="2.30.29.80">
    <property type="match status" value="1"/>
</dbReference>
<feature type="domain" description="DUF1508" evidence="2">
    <location>
        <begin position="61"/>
        <end position="107"/>
    </location>
</feature>
<dbReference type="EMBL" id="FKBS01000013">
    <property type="protein sequence ID" value="SAI10760.1"/>
    <property type="molecule type" value="Genomic_DNA"/>
</dbReference>
<dbReference type="SUPFAM" id="SSF160113">
    <property type="entry name" value="YegP-like"/>
    <property type="match status" value="2"/>
</dbReference>
<evidence type="ECO:0000259" key="2">
    <source>
        <dbReference type="Pfam" id="PF07411"/>
    </source>
</evidence>